<organism evidence="2 3">
    <name type="scientific">Heliocybe sulcata</name>
    <dbReference type="NCBI Taxonomy" id="5364"/>
    <lineage>
        <taxon>Eukaryota</taxon>
        <taxon>Fungi</taxon>
        <taxon>Dikarya</taxon>
        <taxon>Basidiomycota</taxon>
        <taxon>Agaricomycotina</taxon>
        <taxon>Agaricomycetes</taxon>
        <taxon>Gloeophyllales</taxon>
        <taxon>Gloeophyllaceae</taxon>
        <taxon>Heliocybe</taxon>
    </lineage>
</organism>
<evidence type="ECO:0000313" key="2">
    <source>
        <dbReference type="EMBL" id="TFK57293.1"/>
    </source>
</evidence>
<evidence type="ECO:0000313" key="3">
    <source>
        <dbReference type="Proteomes" id="UP000305948"/>
    </source>
</evidence>
<feature type="signal peptide" evidence="1">
    <location>
        <begin position="1"/>
        <end position="21"/>
    </location>
</feature>
<reference evidence="2 3" key="1">
    <citation type="journal article" date="2019" name="Nat. Ecol. Evol.">
        <title>Megaphylogeny resolves global patterns of mushroom evolution.</title>
        <authorList>
            <person name="Varga T."/>
            <person name="Krizsan K."/>
            <person name="Foldi C."/>
            <person name="Dima B."/>
            <person name="Sanchez-Garcia M."/>
            <person name="Sanchez-Ramirez S."/>
            <person name="Szollosi G.J."/>
            <person name="Szarkandi J.G."/>
            <person name="Papp V."/>
            <person name="Albert L."/>
            <person name="Andreopoulos W."/>
            <person name="Angelini C."/>
            <person name="Antonin V."/>
            <person name="Barry K.W."/>
            <person name="Bougher N.L."/>
            <person name="Buchanan P."/>
            <person name="Buyck B."/>
            <person name="Bense V."/>
            <person name="Catcheside P."/>
            <person name="Chovatia M."/>
            <person name="Cooper J."/>
            <person name="Damon W."/>
            <person name="Desjardin D."/>
            <person name="Finy P."/>
            <person name="Geml J."/>
            <person name="Haridas S."/>
            <person name="Hughes K."/>
            <person name="Justo A."/>
            <person name="Karasinski D."/>
            <person name="Kautmanova I."/>
            <person name="Kiss B."/>
            <person name="Kocsube S."/>
            <person name="Kotiranta H."/>
            <person name="LaButti K.M."/>
            <person name="Lechner B.E."/>
            <person name="Liimatainen K."/>
            <person name="Lipzen A."/>
            <person name="Lukacs Z."/>
            <person name="Mihaltcheva S."/>
            <person name="Morgado L.N."/>
            <person name="Niskanen T."/>
            <person name="Noordeloos M.E."/>
            <person name="Ohm R.A."/>
            <person name="Ortiz-Santana B."/>
            <person name="Ovrebo C."/>
            <person name="Racz N."/>
            <person name="Riley R."/>
            <person name="Savchenko A."/>
            <person name="Shiryaev A."/>
            <person name="Soop K."/>
            <person name="Spirin V."/>
            <person name="Szebenyi C."/>
            <person name="Tomsovsky M."/>
            <person name="Tulloss R.E."/>
            <person name="Uehling J."/>
            <person name="Grigoriev I.V."/>
            <person name="Vagvolgyi C."/>
            <person name="Papp T."/>
            <person name="Martin F.M."/>
            <person name="Miettinen O."/>
            <person name="Hibbett D.S."/>
            <person name="Nagy L.G."/>
        </authorList>
    </citation>
    <scope>NUCLEOTIDE SEQUENCE [LARGE SCALE GENOMIC DNA]</scope>
    <source>
        <strain evidence="2 3">OMC1185</strain>
    </source>
</reference>
<sequence length="261" mass="28423">MPSLTRVLLVALPALVLHALATPMPMPLLRAADYRQQDSPSRVGTVKTYRIRHTTTIQESTHTELESSVQPAPIPTFAASAEPRAVDSVDLLNNLNLLNTYYLAASRNSDNLRSYASQSASRREDDGAFQQQCALELTSFHSNMQGFYTVLANIASDNDLQKGLANYDRQNELETLLKNIVNLNKNTLNAITALVYNIPGLGPILGPIVYEIKCIIDAVLDATENLTDAIINALGSLLQDLLNQARDASCVMGVRVAGICV</sequence>
<accession>A0A5C3NIS7</accession>
<dbReference type="EMBL" id="ML213503">
    <property type="protein sequence ID" value="TFK57293.1"/>
    <property type="molecule type" value="Genomic_DNA"/>
</dbReference>
<keyword evidence="1" id="KW-0732">Signal</keyword>
<protein>
    <submittedName>
        <fullName evidence="2">Uncharacterized protein</fullName>
    </submittedName>
</protein>
<dbReference type="Proteomes" id="UP000305948">
    <property type="component" value="Unassembled WGS sequence"/>
</dbReference>
<gene>
    <name evidence="2" type="ORF">OE88DRAFT_1650934</name>
</gene>
<keyword evidence="3" id="KW-1185">Reference proteome</keyword>
<proteinExistence type="predicted"/>
<dbReference type="OrthoDB" id="2497682at2759"/>
<evidence type="ECO:0000256" key="1">
    <source>
        <dbReference type="SAM" id="SignalP"/>
    </source>
</evidence>
<name>A0A5C3NIS7_9AGAM</name>
<feature type="chain" id="PRO_5022974839" evidence="1">
    <location>
        <begin position="22"/>
        <end position="261"/>
    </location>
</feature>
<dbReference type="AlphaFoldDB" id="A0A5C3NIS7"/>